<evidence type="ECO:0000313" key="1">
    <source>
        <dbReference type="EMBL" id="CAG8786555.1"/>
    </source>
</evidence>
<evidence type="ECO:0000313" key="2">
    <source>
        <dbReference type="Proteomes" id="UP000789342"/>
    </source>
</evidence>
<dbReference type="Proteomes" id="UP000789342">
    <property type="component" value="Unassembled WGS sequence"/>
</dbReference>
<reference evidence="1" key="1">
    <citation type="submission" date="2021-06" db="EMBL/GenBank/DDBJ databases">
        <authorList>
            <person name="Kallberg Y."/>
            <person name="Tangrot J."/>
            <person name="Rosling A."/>
        </authorList>
    </citation>
    <scope>NUCLEOTIDE SEQUENCE</scope>
    <source>
        <strain evidence="1">CL551</strain>
    </source>
</reference>
<dbReference type="EMBL" id="CAJVPV010057226">
    <property type="protein sequence ID" value="CAG8786555.1"/>
    <property type="molecule type" value="Genomic_DNA"/>
</dbReference>
<feature type="non-terminal residue" evidence="1">
    <location>
        <position position="1"/>
    </location>
</feature>
<feature type="non-terminal residue" evidence="1">
    <location>
        <position position="47"/>
    </location>
</feature>
<keyword evidence="2" id="KW-1185">Reference proteome</keyword>
<dbReference type="AlphaFoldDB" id="A0A9N9JPN4"/>
<comment type="caution">
    <text evidence="1">The sequence shown here is derived from an EMBL/GenBank/DDBJ whole genome shotgun (WGS) entry which is preliminary data.</text>
</comment>
<protein>
    <submittedName>
        <fullName evidence="1">6235_t:CDS:1</fullName>
    </submittedName>
</protein>
<gene>
    <name evidence="1" type="ORF">AMORRO_LOCUS17778</name>
</gene>
<proteinExistence type="predicted"/>
<name>A0A9N9JPN4_9GLOM</name>
<organism evidence="1 2">
    <name type="scientific">Acaulospora morrowiae</name>
    <dbReference type="NCBI Taxonomy" id="94023"/>
    <lineage>
        <taxon>Eukaryota</taxon>
        <taxon>Fungi</taxon>
        <taxon>Fungi incertae sedis</taxon>
        <taxon>Mucoromycota</taxon>
        <taxon>Glomeromycotina</taxon>
        <taxon>Glomeromycetes</taxon>
        <taxon>Diversisporales</taxon>
        <taxon>Acaulosporaceae</taxon>
        <taxon>Acaulospora</taxon>
    </lineage>
</organism>
<accession>A0A9N9JPN4</accession>
<sequence>DPNLTVRIHNTKNGLLSSPKLLGQDSHIITLVKKKIWFTDLLSGSAM</sequence>